<protein>
    <submittedName>
        <fullName evidence="3">Oxidoreductase</fullName>
    </submittedName>
</protein>
<accession>A0A2G1XAB5</accession>
<evidence type="ECO:0000259" key="2">
    <source>
        <dbReference type="Pfam" id="PF07992"/>
    </source>
</evidence>
<gene>
    <name evidence="3" type="ORF">BLA24_32235</name>
</gene>
<dbReference type="PRINTS" id="PR00411">
    <property type="entry name" value="PNDRDTASEI"/>
</dbReference>
<dbReference type="OrthoDB" id="9778740at2"/>
<dbReference type="PANTHER" id="PTHR38663:SF1">
    <property type="entry name" value="L-ORNITHINE N(5)-MONOOXYGENASE"/>
    <property type="match status" value="1"/>
</dbReference>
<dbReference type="PRINTS" id="PR00368">
    <property type="entry name" value="FADPNR"/>
</dbReference>
<evidence type="ECO:0000313" key="4">
    <source>
        <dbReference type="Proteomes" id="UP000222531"/>
    </source>
</evidence>
<feature type="region of interest" description="Disordered" evidence="1">
    <location>
        <begin position="440"/>
        <end position="465"/>
    </location>
</feature>
<feature type="domain" description="FAD/NAD(P)-binding" evidence="2">
    <location>
        <begin position="22"/>
        <end position="231"/>
    </location>
</feature>
<evidence type="ECO:0000313" key="3">
    <source>
        <dbReference type="EMBL" id="PHQ48109.1"/>
    </source>
</evidence>
<dbReference type="EMBL" id="NHZO01000168">
    <property type="protein sequence ID" value="PHQ48109.1"/>
    <property type="molecule type" value="Genomic_DNA"/>
</dbReference>
<dbReference type="InterPro" id="IPR036188">
    <property type="entry name" value="FAD/NAD-bd_sf"/>
</dbReference>
<dbReference type="AlphaFoldDB" id="A0A2G1XAB5"/>
<proteinExistence type="predicted"/>
<dbReference type="Proteomes" id="UP000222531">
    <property type="component" value="Unassembled WGS sequence"/>
</dbReference>
<name>A0A2G1XAB5_STRCJ</name>
<comment type="caution">
    <text evidence="3">The sequence shown here is derived from an EMBL/GenBank/DDBJ whole genome shotgun (WGS) entry which is preliminary data.</text>
</comment>
<dbReference type="SUPFAM" id="SSF51905">
    <property type="entry name" value="FAD/NAD(P)-binding domain"/>
    <property type="match status" value="1"/>
</dbReference>
<sequence length="465" mass="49161">MTQSYSGQRRAVRGRGARGRPVVVIGAGPYGLSVAAHLRAAGVPVRVFGEIMGSWRHAMATGMFLKSTPAATDLTAPVPGGRLADFCRATGVEELTELTPIPCTTFVDYGMWFAQRYVGPVASVPVSLVERAGSGFTVQLEGGEELEAAAVVVATGLGALAHIPRRLRHLAPEGPGPRGPLSHTSQHTDLSRYAGRRVVVVGGGQSALESAALLHEGGADVQVLVRAPRVRWGERPQLWRPVSRRLAAPASALGTGWTLAVVCRAPGTVRHLPASARMLLFRRALAPAGGWWLRDRVEGVVPVRTSCRIRQAHMDGPEVRLWVEGVGDDRAELSVDHVLAATGYRLDVDALPFLTPAVRLAVARVAGSKAPCLSGAFESCVPGLYFTGSLAAPTFGPMLRFVAGTGFAARRITAALTYQAHTADCPEPPDEAFRPGIPPAPAGAGPVPFRHPCPRRLPPPAGRGW</sequence>
<feature type="compositionally biased region" description="Pro residues" evidence="1">
    <location>
        <begin position="449"/>
        <end position="465"/>
    </location>
</feature>
<dbReference type="PANTHER" id="PTHR38663">
    <property type="match status" value="1"/>
</dbReference>
<dbReference type="GO" id="GO:0016491">
    <property type="term" value="F:oxidoreductase activity"/>
    <property type="evidence" value="ECO:0007669"/>
    <property type="project" value="InterPro"/>
</dbReference>
<reference evidence="3 4" key="1">
    <citation type="journal article" date="2017" name="Biochemistry">
        <title>Identification of the Biosynthetic Pathway for the Antibiotic Bicyclomycin.</title>
        <authorList>
            <person name="Patteson J."/>
            <person name="Cai W."/>
            <person name="Johnson R.A."/>
            <person name="Santa Maria K."/>
            <person name="Li B."/>
        </authorList>
    </citation>
    <scope>NUCLEOTIDE SEQUENCE [LARGE SCALE GENOMIC DNA]</scope>
    <source>
        <strain evidence="3 4">ATCC 21532</strain>
    </source>
</reference>
<dbReference type="InterPro" id="IPR023753">
    <property type="entry name" value="FAD/NAD-binding_dom"/>
</dbReference>
<keyword evidence="4" id="KW-1185">Reference proteome</keyword>
<organism evidence="3 4">
    <name type="scientific">Streptomyces cinnamoneus</name>
    <name type="common">Streptoverticillium cinnamoneum</name>
    <dbReference type="NCBI Taxonomy" id="53446"/>
    <lineage>
        <taxon>Bacteria</taxon>
        <taxon>Bacillati</taxon>
        <taxon>Actinomycetota</taxon>
        <taxon>Actinomycetes</taxon>
        <taxon>Kitasatosporales</taxon>
        <taxon>Streptomycetaceae</taxon>
        <taxon>Streptomyces</taxon>
        <taxon>Streptomyces cinnamoneus group</taxon>
    </lineage>
</organism>
<evidence type="ECO:0000256" key="1">
    <source>
        <dbReference type="SAM" id="MobiDB-lite"/>
    </source>
</evidence>
<dbReference type="Gene3D" id="3.50.50.60">
    <property type="entry name" value="FAD/NAD(P)-binding domain"/>
    <property type="match status" value="1"/>
</dbReference>
<dbReference type="Pfam" id="PF07992">
    <property type="entry name" value="Pyr_redox_2"/>
    <property type="match status" value="1"/>
</dbReference>